<dbReference type="Proteomes" id="UP001054821">
    <property type="component" value="Chromosome 1"/>
</dbReference>
<evidence type="ECO:0000313" key="2">
    <source>
        <dbReference type="EMBL" id="KAI5349809.1"/>
    </source>
</evidence>
<proteinExistence type="predicted"/>
<organism evidence="2 3">
    <name type="scientific">Prunus dulcis</name>
    <name type="common">Almond</name>
    <name type="synonym">Amygdalus dulcis</name>
    <dbReference type="NCBI Taxonomy" id="3755"/>
    <lineage>
        <taxon>Eukaryota</taxon>
        <taxon>Viridiplantae</taxon>
        <taxon>Streptophyta</taxon>
        <taxon>Embryophyta</taxon>
        <taxon>Tracheophyta</taxon>
        <taxon>Spermatophyta</taxon>
        <taxon>Magnoliopsida</taxon>
        <taxon>eudicotyledons</taxon>
        <taxon>Gunneridae</taxon>
        <taxon>Pentapetalae</taxon>
        <taxon>rosids</taxon>
        <taxon>fabids</taxon>
        <taxon>Rosales</taxon>
        <taxon>Rosaceae</taxon>
        <taxon>Amygdaloideae</taxon>
        <taxon>Amygdaleae</taxon>
        <taxon>Prunus</taxon>
    </lineage>
</organism>
<accession>A0AAD4ZL04</accession>
<evidence type="ECO:0000313" key="3">
    <source>
        <dbReference type="Proteomes" id="UP001054821"/>
    </source>
</evidence>
<feature type="region of interest" description="Disordered" evidence="1">
    <location>
        <begin position="106"/>
        <end position="278"/>
    </location>
</feature>
<feature type="compositionally biased region" description="Basic residues" evidence="1">
    <location>
        <begin position="119"/>
        <end position="132"/>
    </location>
</feature>
<dbReference type="AlphaFoldDB" id="A0AAD4ZL04"/>
<comment type="caution">
    <text evidence="2">The sequence shown here is derived from an EMBL/GenBank/DDBJ whole genome shotgun (WGS) entry which is preliminary data.</text>
</comment>
<feature type="compositionally biased region" description="Basic residues" evidence="1">
    <location>
        <begin position="260"/>
        <end position="278"/>
    </location>
</feature>
<feature type="compositionally biased region" description="Polar residues" evidence="1">
    <location>
        <begin position="247"/>
        <end position="256"/>
    </location>
</feature>
<protein>
    <submittedName>
        <fullName evidence="2">Uncharacterized protein</fullName>
    </submittedName>
</protein>
<evidence type="ECO:0000256" key="1">
    <source>
        <dbReference type="SAM" id="MobiDB-lite"/>
    </source>
</evidence>
<feature type="compositionally biased region" description="Basic residues" evidence="1">
    <location>
        <begin position="150"/>
        <end position="168"/>
    </location>
</feature>
<keyword evidence="3" id="KW-1185">Reference proteome</keyword>
<gene>
    <name evidence="2" type="ORF">L3X38_002698</name>
</gene>
<dbReference type="EMBL" id="JAJFAZ020000001">
    <property type="protein sequence ID" value="KAI5349809.1"/>
    <property type="molecule type" value="Genomic_DNA"/>
</dbReference>
<sequence>MCVRHLYSNFRRQHSGLLLKNILWAAARATIIPWYEAEMEKMKVQDTEAYKWLGLETSCWTRIVNIIGNNKKGAHHCIPKLADECYSQTTYLSSYDPMVHPVPSMDQWKKTNLPPIRPPRYKTHLGRPKKSRNKDPYEDQTNGPSELARGRGRGVHRGAIRGGGRGRGKQPSSSSVGDGNEKRKTPVASQPLPNNGDSSFSSPPNIVQSSSQLVLRPPNTDQSSPQPFSSPRRRFKSHAKRNRPLKTGQSSPQPVSSHGIRYKSHAKKARPWRPRLYS</sequence>
<reference evidence="2 3" key="1">
    <citation type="journal article" date="2022" name="G3 (Bethesda)">
        <title>Whole-genome sequence and methylome profiling of the almond [Prunus dulcis (Mill.) D.A. Webb] cultivar 'Nonpareil'.</title>
        <authorList>
            <person name="D'Amico-Willman K.M."/>
            <person name="Ouma W.Z."/>
            <person name="Meulia T."/>
            <person name="Sideli G.M."/>
            <person name="Gradziel T.M."/>
            <person name="Fresnedo-Ramirez J."/>
        </authorList>
    </citation>
    <scope>NUCLEOTIDE SEQUENCE [LARGE SCALE GENOMIC DNA]</scope>
    <source>
        <strain evidence="2">Clone GOH B32 T37-40</strain>
    </source>
</reference>
<feature type="compositionally biased region" description="Basic residues" evidence="1">
    <location>
        <begin position="231"/>
        <end position="244"/>
    </location>
</feature>
<name>A0AAD4ZL04_PRUDU</name>
<feature type="compositionally biased region" description="Polar residues" evidence="1">
    <location>
        <begin position="187"/>
        <end position="213"/>
    </location>
</feature>